<dbReference type="GO" id="GO:0000287">
    <property type="term" value="F:magnesium ion binding"/>
    <property type="evidence" value="ECO:0007669"/>
    <property type="project" value="TreeGrafter"/>
</dbReference>
<dbReference type="RefSeq" id="WP_094812880.1">
    <property type="nucleotide sequence ID" value="NZ_NEVU01000002.1"/>
</dbReference>
<evidence type="ECO:0000256" key="1">
    <source>
        <dbReference type="ARBA" id="ARBA00001946"/>
    </source>
</evidence>
<keyword evidence="7" id="KW-0456">Lyase</keyword>
<sequence length="288" mass="30594">MTHPAIIRSLLFVPAASDRLLASALGRDCDGVILDLEDGTHPTLKEEARRKLPEAIGRLKAAGKCAAVRINGEWVSACRDLAAAITPGVDIVVLPKVEHPRDVLILARMMSTFESQAGMPPGEVRLLLQIESAAALPQLYDIASASPRAMGMMLGSEDYSLDVGALPTPDALFYPSMMVLNAARAAGIQPMGFIGSIAQLGSPEEFAVTLERAKSLGFRGAVIVHPKFIDVANCCYSASDAQLADARQLVAAFETAMAQGQGAIKLGDIMVDKPVYERALRQLAEAGR</sequence>
<name>A0A261VL43_9BORD</name>
<feature type="binding site" evidence="4">
    <location>
        <position position="131"/>
    </location>
    <ligand>
        <name>substrate</name>
    </ligand>
</feature>
<evidence type="ECO:0000256" key="4">
    <source>
        <dbReference type="PIRSR" id="PIRSR015582-1"/>
    </source>
</evidence>
<reference evidence="8" key="1">
    <citation type="submission" date="2017-05" db="EMBL/GenBank/DDBJ databases">
        <title>Complete and WGS of Bordetella genogroups.</title>
        <authorList>
            <person name="Spilker T."/>
            <person name="Lipuma J."/>
        </authorList>
    </citation>
    <scope>NUCLEOTIDE SEQUENCE [LARGE SCALE GENOMIC DNA]</scope>
    <source>
        <strain evidence="8">AU6712</strain>
    </source>
</reference>
<evidence type="ECO:0000259" key="6">
    <source>
        <dbReference type="Pfam" id="PF03328"/>
    </source>
</evidence>
<feature type="binding site" evidence="4">
    <location>
        <position position="69"/>
    </location>
    <ligand>
        <name>substrate</name>
    </ligand>
</feature>
<keyword evidence="2 5" id="KW-0479">Metal-binding</keyword>
<dbReference type="InterPro" id="IPR015813">
    <property type="entry name" value="Pyrv/PenolPyrv_kinase-like_dom"/>
</dbReference>
<dbReference type="Pfam" id="PF03328">
    <property type="entry name" value="HpcH_HpaI"/>
    <property type="match status" value="1"/>
</dbReference>
<evidence type="ECO:0000313" key="8">
    <source>
        <dbReference type="Proteomes" id="UP000216429"/>
    </source>
</evidence>
<evidence type="ECO:0000256" key="5">
    <source>
        <dbReference type="PIRSR" id="PIRSR015582-2"/>
    </source>
</evidence>
<feature type="binding site" evidence="5">
    <location>
        <position position="131"/>
    </location>
    <ligand>
        <name>Mg(2+)</name>
        <dbReference type="ChEBI" id="CHEBI:18420"/>
    </ligand>
</feature>
<dbReference type="InterPro" id="IPR040442">
    <property type="entry name" value="Pyrv_kinase-like_dom_sf"/>
</dbReference>
<dbReference type="InterPro" id="IPR011206">
    <property type="entry name" value="Citrate_lyase_beta/mcl1/mcl2"/>
</dbReference>
<feature type="domain" description="HpcH/HpaI aldolase/citrate lyase" evidence="6">
    <location>
        <begin position="8"/>
        <end position="226"/>
    </location>
</feature>
<dbReference type="Gene3D" id="3.20.20.60">
    <property type="entry name" value="Phosphoenolpyruvate-binding domains"/>
    <property type="match status" value="1"/>
</dbReference>
<dbReference type="AlphaFoldDB" id="A0A261VL43"/>
<evidence type="ECO:0000313" key="7">
    <source>
        <dbReference type="EMBL" id="OZI74856.1"/>
    </source>
</evidence>
<dbReference type="SUPFAM" id="SSF51621">
    <property type="entry name" value="Phosphoenolpyruvate/pyruvate domain"/>
    <property type="match status" value="1"/>
</dbReference>
<evidence type="ECO:0000256" key="2">
    <source>
        <dbReference type="ARBA" id="ARBA00022723"/>
    </source>
</evidence>
<gene>
    <name evidence="7" type="ORF">CAL22_10500</name>
</gene>
<proteinExistence type="predicted"/>
<protein>
    <submittedName>
        <fullName evidence="7">CoA ester lyase</fullName>
    </submittedName>
</protein>
<dbReference type="EMBL" id="NEVU01000002">
    <property type="protein sequence ID" value="OZI74856.1"/>
    <property type="molecule type" value="Genomic_DNA"/>
</dbReference>
<accession>A0A261VL43</accession>
<dbReference type="OrthoDB" id="348111at2"/>
<dbReference type="PANTHER" id="PTHR32308">
    <property type="entry name" value="LYASE BETA SUBUNIT, PUTATIVE (AFU_ORTHOLOGUE AFUA_4G13030)-RELATED"/>
    <property type="match status" value="1"/>
</dbReference>
<keyword evidence="8" id="KW-1185">Reference proteome</keyword>
<dbReference type="GO" id="GO:0016829">
    <property type="term" value="F:lyase activity"/>
    <property type="evidence" value="ECO:0007669"/>
    <property type="project" value="UniProtKB-KW"/>
</dbReference>
<comment type="cofactor">
    <cofactor evidence="1">
        <name>Mg(2+)</name>
        <dbReference type="ChEBI" id="CHEBI:18420"/>
    </cofactor>
</comment>
<dbReference type="GO" id="GO:0006107">
    <property type="term" value="P:oxaloacetate metabolic process"/>
    <property type="evidence" value="ECO:0007669"/>
    <property type="project" value="TreeGrafter"/>
</dbReference>
<feature type="binding site" evidence="5">
    <location>
        <position position="158"/>
    </location>
    <ligand>
        <name>Mg(2+)</name>
        <dbReference type="ChEBI" id="CHEBI:18420"/>
    </ligand>
</feature>
<keyword evidence="3 5" id="KW-0460">Magnesium</keyword>
<evidence type="ECO:0000256" key="3">
    <source>
        <dbReference type="ARBA" id="ARBA00022842"/>
    </source>
</evidence>
<dbReference type="PIRSF" id="PIRSF015582">
    <property type="entry name" value="Cit_lyase_B"/>
    <property type="match status" value="1"/>
</dbReference>
<organism evidence="7 8">
    <name type="scientific">Bordetella genomosp. 12</name>
    <dbReference type="NCBI Taxonomy" id="463035"/>
    <lineage>
        <taxon>Bacteria</taxon>
        <taxon>Pseudomonadati</taxon>
        <taxon>Pseudomonadota</taxon>
        <taxon>Betaproteobacteria</taxon>
        <taxon>Burkholderiales</taxon>
        <taxon>Alcaligenaceae</taxon>
        <taxon>Bordetella</taxon>
    </lineage>
</organism>
<dbReference type="PANTHER" id="PTHR32308:SF0">
    <property type="entry name" value="HPCH_HPAI ALDOLASE_CITRATE LYASE DOMAIN-CONTAINING PROTEIN"/>
    <property type="match status" value="1"/>
</dbReference>
<dbReference type="InterPro" id="IPR005000">
    <property type="entry name" value="Aldolase/citrate-lyase_domain"/>
</dbReference>
<comment type="caution">
    <text evidence="7">The sequence shown here is derived from an EMBL/GenBank/DDBJ whole genome shotgun (WGS) entry which is preliminary data.</text>
</comment>
<dbReference type="Proteomes" id="UP000216429">
    <property type="component" value="Unassembled WGS sequence"/>
</dbReference>